<protein>
    <submittedName>
        <fullName evidence="2">Uncharacterized protein</fullName>
    </submittedName>
</protein>
<keyword evidence="3" id="KW-1185">Reference proteome</keyword>
<name>A0A9W6UTK1_9ACTN</name>
<feature type="region of interest" description="Disordered" evidence="1">
    <location>
        <begin position="1"/>
        <end position="34"/>
    </location>
</feature>
<evidence type="ECO:0000313" key="3">
    <source>
        <dbReference type="Proteomes" id="UP001165124"/>
    </source>
</evidence>
<gene>
    <name evidence="2" type="ORF">Arub01_10830</name>
</gene>
<evidence type="ECO:0000313" key="2">
    <source>
        <dbReference type="EMBL" id="GLW62839.1"/>
    </source>
</evidence>
<sequence>MTPATPRAPRRGGRRARPGRRGWTDGTDEATGGEVKVTVVRSGGFSGIEQRAESDTASDPMLARLVDRVDLGAVPPPGRIPDQFLYDICIDGATATVGEAQLQGPLRELVHHVLGRAR</sequence>
<comment type="caution">
    <text evidence="2">The sequence shown here is derived from an EMBL/GenBank/DDBJ whole genome shotgun (WGS) entry which is preliminary data.</text>
</comment>
<organism evidence="2 3">
    <name type="scientific">Actinomadura rubrobrunea</name>
    <dbReference type="NCBI Taxonomy" id="115335"/>
    <lineage>
        <taxon>Bacteria</taxon>
        <taxon>Bacillati</taxon>
        <taxon>Actinomycetota</taxon>
        <taxon>Actinomycetes</taxon>
        <taxon>Streptosporangiales</taxon>
        <taxon>Thermomonosporaceae</taxon>
        <taxon>Actinomadura</taxon>
    </lineage>
</organism>
<dbReference type="Proteomes" id="UP001165124">
    <property type="component" value="Unassembled WGS sequence"/>
</dbReference>
<dbReference type="Pfam" id="PF20242">
    <property type="entry name" value="Emfourin"/>
    <property type="match status" value="1"/>
</dbReference>
<accession>A0A9W6UTK1</accession>
<dbReference type="EMBL" id="BSRZ01000001">
    <property type="protein sequence ID" value="GLW62839.1"/>
    <property type="molecule type" value="Genomic_DNA"/>
</dbReference>
<dbReference type="InterPro" id="IPR049457">
    <property type="entry name" value="Emfourin"/>
</dbReference>
<reference evidence="2" key="1">
    <citation type="submission" date="2023-02" db="EMBL/GenBank/DDBJ databases">
        <title>Actinomadura rubrobrunea NBRC 14622.</title>
        <authorList>
            <person name="Ichikawa N."/>
            <person name="Sato H."/>
            <person name="Tonouchi N."/>
        </authorList>
    </citation>
    <scope>NUCLEOTIDE SEQUENCE</scope>
    <source>
        <strain evidence="2">NBRC 14622</strain>
    </source>
</reference>
<evidence type="ECO:0000256" key="1">
    <source>
        <dbReference type="SAM" id="MobiDB-lite"/>
    </source>
</evidence>
<feature type="compositionally biased region" description="Basic residues" evidence="1">
    <location>
        <begin position="8"/>
        <end position="20"/>
    </location>
</feature>
<proteinExistence type="predicted"/>
<dbReference type="AlphaFoldDB" id="A0A9W6UTK1"/>